<keyword evidence="3" id="KW-1185">Reference proteome</keyword>
<sequence>MSSSSQDSLQKLARLVRAYRIEFVHDLPQNEWPESLQKLRKHVFELGEKKFDSYATSPDSIHDEPWKLEVKSVAKKLAEKASRCVQRNESSWRAACEHVVFSRLSAEVACRKCRNRVWRSEIEAEPPDQSNSTDALRRRQQSRQPCRCPRADRPQDYQEANGINNIFGHREDEAVRLDPRVSKQLSKDLQKPDKVVGLRQTRNIENLLYDTTNVNQQGSEQLQVQELLSQPLNHNGDKLLFPFLVLEAKSGVSGTD</sequence>
<comment type="caution">
    <text evidence="2">The sequence shown here is derived from an EMBL/GenBank/DDBJ whole genome shotgun (WGS) entry which is preliminary data.</text>
</comment>
<reference evidence="2 3" key="1">
    <citation type="submission" date="2020-01" db="EMBL/GenBank/DDBJ databases">
        <title>Identification and distribution of gene clusters putatively required for synthesis of sphingolipid metabolism inhibitors in phylogenetically diverse species of the filamentous fungus Fusarium.</title>
        <authorList>
            <person name="Kim H.-S."/>
            <person name="Busman M."/>
            <person name="Brown D.W."/>
            <person name="Divon H."/>
            <person name="Uhlig S."/>
            <person name="Proctor R.H."/>
        </authorList>
    </citation>
    <scope>NUCLEOTIDE SEQUENCE [LARGE SCALE GENOMIC DNA]</scope>
    <source>
        <strain evidence="2 3">NRRL 20459</strain>
    </source>
</reference>
<gene>
    <name evidence="2" type="ORF">FALBO_8920</name>
</gene>
<evidence type="ECO:0000256" key="1">
    <source>
        <dbReference type="SAM" id="MobiDB-lite"/>
    </source>
</evidence>
<accession>A0A8H4LAM7</accession>
<feature type="region of interest" description="Disordered" evidence="1">
    <location>
        <begin position="124"/>
        <end position="160"/>
    </location>
</feature>
<dbReference type="OrthoDB" id="3538597at2759"/>
<organism evidence="2 3">
    <name type="scientific">Fusarium albosuccineum</name>
    <dbReference type="NCBI Taxonomy" id="1237068"/>
    <lineage>
        <taxon>Eukaryota</taxon>
        <taxon>Fungi</taxon>
        <taxon>Dikarya</taxon>
        <taxon>Ascomycota</taxon>
        <taxon>Pezizomycotina</taxon>
        <taxon>Sordariomycetes</taxon>
        <taxon>Hypocreomycetidae</taxon>
        <taxon>Hypocreales</taxon>
        <taxon>Nectriaceae</taxon>
        <taxon>Fusarium</taxon>
        <taxon>Fusarium decemcellulare species complex</taxon>
    </lineage>
</organism>
<dbReference type="AlphaFoldDB" id="A0A8H4LAM7"/>
<evidence type="ECO:0000313" key="2">
    <source>
        <dbReference type="EMBL" id="KAF4464248.1"/>
    </source>
</evidence>
<proteinExistence type="predicted"/>
<name>A0A8H4LAM7_9HYPO</name>
<protein>
    <submittedName>
        <fullName evidence="2">Uncharacterized protein</fullName>
    </submittedName>
</protein>
<dbReference type="EMBL" id="JAADYS010001220">
    <property type="protein sequence ID" value="KAF4464248.1"/>
    <property type="molecule type" value="Genomic_DNA"/>
</dbReference>
<dbReference type="Proteomes" id="UP000554235">
    <property type="component" value="Unassembled WGS sequence"/>
</dbReference>
<evidence type="ECO:0000313" key="3">
    <source>
        <dbReference type="Proteomes" id="UP000554235"/>
    </source>
</evidence>